<dbReference type="RefSeq" id="WP_036435398.1">
    <property type="nucleotide sequence ID" value="NZ_LR215039.1"/>
</dbReference>
<sequence>MNNLDKNFVFVDDEFFYQENNKAFFNYFEQLKNDLLKNKTTVKVVLNDIATFIINYHYNKQFVDEEFIYKLKTFFDFIEFLKINKIAFWWNLSYQNATLSKWIFSNLNTKYLDNIEYLTTFYKHLGKEKFNHASQTLLTEAQIEVFTSLIEFIKNNFNLDGVIIKDLFTTKANFDLNSVSKIYQKLLKFIPQQIQILFLIDQITFKKVKKQKFNWELFVLIFKTLDLNSIRNQARFLKTIFAIQMKIIFDLESILKNTSTLLFVNNQILSLVKLSKFASKSVLFKYPHLPVSKNERSIIYNPKVIQIILENIFVFLKENSIFNPQNCLVKTSYWFKVLTLTKIYSDRTIKLKINYSFKSVKTNFPKGSKSKITILPFESIPTT</sequence>
<dbReference type="Proteomes" id="UP000289497">
    <property type="component" value="Chromosome"/>
</dbReference>
<proteinExistence type="predicted"/>
<gene>
    <name evidence="1" type="ORF">NCTC10179_00766</name>
</gene>
<name>A0A449B7K9_9BACT</name>
<reference evidence="1 2" key="1">
    <citation type="submission" date="2019-01" db="EMBL/GenBank/DDBJ databases">
        <authorList>
            <consortium name="Pathogen Informatics"/>
        </authorList>
    </citation>
    <scope>NUCLEOTIDE SEQUENCE [LARGE SCALE GENOMIC DNA]</scope>
    <source>
        <strain evidence="1 2">NCTC10179</strain>
    </source>
</reference>
<protein>
    <submittedName>
        <fullName evidence="1">Uncharacterized protein</fullName>
    </submittedName>
</protein>
<organism evidence="1 2">
    <name type="scientific">Mycoplasmopsis columboralis</name>
    <dbReference type="NCBI Taxonomy" id="171282"/>
    <lineage>
        <taxon>Bacteria</taxon>
        <taxon>Bacillati</taxon>
        <taxon>Mycoplasmatota</taxon>
        <taxon>Mycoplasmoidales</taxon>
        <taxon>Metamycoplasmataceae</taxon>
        <taxon>Mycoplasmopsis</taxon>
    </lineage>
</organism>
<evidence type="ECO:0000313" key="2">
    <source>
        <dbReference type="Proteomes" id="UP000289497"/>
    </source>
</evidence>
<dbReference type="KEGG" id="mcou:NCTC10179_00766"/>
<dbReference type="AlphaFoldDB" id="A0A449B7K9"/>
<keyword evidence="2" id="KW-1185">Reference proteome</keyword>
<accession>A0A449B7K9</accession>
<evidence type="ECO:0000313" key="1">
    <source>
        <dbReference type="EMBL" id="VEU76568.1"/>
    </source>
</evidence>
<dbReference type="EMBL" id="LR215039">
    <property type="protein sequence ID" value="VEU76568.1"/>
    <property type="molecule type" value="Genomic_DNA"/>
</dbReference>